<evidence type="ECO:0000256" key="1">
    <source>
        <dbReference type="SAM" id="SignalP"/>
    </source>
</evidence>
<feature type="chain" id="PRO_5047410379" evidence="1">
    <location>
        <begin position="29"/>
        <end position="328"/>
    </location>
</feature>
<evidence type="ECO:0000313" key="2">
    <source>
        <dbReference type="EMBL" id="MCI4682616.1"/>
    </source>
</evidence>
<keyword evidence="1" id="KW-0732">Signal</keyword>
<dbReference type="Proteomes" id="UP001139104">
    <property type="component" value="Unassembled WGS sequence"/>
</dbReference>
<reference evidence="2" key="1">
    <citation type="journal article" date="2022" name="ISME J.">
        <title>Identification of active gaseous-alkane degraders at natural gas seeps.</title>
        <authorList>
            <person name="Farhan Ul Haque M."/>
            <person name="Hernandez M."/>
            <person name="Crombie A.T."/>
            <person name="Murrell J.C."/>
        </authorList>
    </citation>
    <scope>NUCLEOTIDE SEQUENCE</scope>
    <source>
        <strain evidence="2">PC2</strain>
    </source>
</reference>
<name>A0ABS9Z4R2_9HYPH</name>
<organism evidence="2 3">
    <name type="scientific">Candidatus Rhodoblastus alkanivorans</name>
    <dbReference type="NCBI Taxonomy" id="2954117"/>
    <lineage>
        <taxon>Bacteria</taxon>
        <taxon>Pseudomonadati</taxon>
        <taxon>Pseudomonadota</taxon>
        <taxon>Alphaproteobacteria</taxon>
        <taxon>Hyphomicrobiales</taxon>
        <taxon>Rhodoblastaceae</taxon>
        <taxon>Rhodoblastus</taxon>
    </lineage>
</organism>
<accession>A0ABS9Z4R2</accession>
<evidence type="ECO:0000313" key="3">
    <source>
        <dbReference type="Proteomes" id="UP001139104"/>
    </source>
</evidence>
<sequence>MRFKSILPHLRRLFVAAVLSAAPQFAAAQSSDIPSWLRAHVGESEGQIAPVVLRRARALYFEKVRAGEVRNPCYFAMDATRPNDLGHGRLGRRFYIICEARKSFRAIAAGHGGGRDLRGLANFENGRQCAKNFGNAMDSKLTTGGPYVTRETKTSFKGYYRAAGGQAALVRSFVQFDGEGDAANARPRAIGGHAAEVLRNLCLRKEPGSPHADREGYVPFGNLVIYAGGRSNGCTSWSPEDAGLVIPIMEKDPTTLYIYPESDDIVAVARAVKAGWLLAGAGLYWNAACLKQIHAPKFWSKETLGPILARYERDHPPPPPRPLPFCKR</sequence>
<feature type="signal peptide" evidence="1">
    <location>
        <begin position="1"/>
        <end position="28"/>
    </location>
</feature>
<protein>
    <submittedName>
        <fullName evidence="2">Murein L,D-transpeptidase catalytic domain family protein</fullName>
    </submittedName>
</protein>
<dbReference type="RefSeq" id="WP_243066615.1">
    <property type="nucleotide sequence ID" value="NZ_JAIVFK010000004.1"/>
</dbReference>
<keyword evidence="3" id="KW-1185">Reference proteome</keyword>
<gene>
    <name evidence="2" type="ORF">K2U94_07540</name>
</gene>
<proteinExistence type="predicted"/>
<dbReference type="EMBL" id="JAIVFP010000001">
    <property type="protein sequence ID" value="MCI4682616.1"/>
    <property type="molecule type" value="Genomic_DNA"/>
</dbReference>
<comment type="caution">
    <text evidence="2">The sequence shown here is derived from an EMBL/GenBank/DDBJ whole genome shotgun (WGS) entry which is preliminary data.</text>
</comment>